<accession>A0A2P2IUB5</accession>
<dbReference type="AlphaFoldDB" id="A0A2P2IUB5"/>
<sequence length="52" mass="5855">MKILIRCCWNLQPPYKGFICVAKLAGYGGSVLDSTTRQNLCICSFIRCQRNA</sequence>
<reference evidence="1" key="1">
    <citation type="submission" date="2018-02" db="EMBL/GenBank/DDBJ databases">
        <title>Rhizophora mucronata_Transcriptome.</title>
        <authorList>
            <person name="Meera S.P."/>
            <person name="Sreeshan A."/>
            <person name="Augustine A."/>
        </authorList>
    </citation>
    <scope>NUCLEOTIDE SEQUENCE</scope>
    <source>
        <tissue evidence="1">Leaf</tissue>
    </source>
</reference>
<proteinExistence type="predicted"/>
<organism evidence="1">
    <name type="scientific">Rhizophora mucronata</name>
    <name type="common">Asiatic mangrove</name>
    <dbReference type="NCBI Taxonomy" id="61149"/>
    <lineage>
        <taxon>Eukaryota</taxon>
        <taxon>Viridiplantae</taxon>
        <taxon>Streptophyta</taxon>
        <taxon>Embryophyta</taxon>
        <taxon>Tracheophyta</taxon>
        <taxon>Spermatophyta</taxon>
        <taxon>Magnoliopsida</taxon>
        <taxon>eudicotyledons</taxon>
        <taxon>Gunneridae</taxon>
        <taxon>Pentapetalae</taxon>
        <taxon>rosids</taxon>
        <taxon>fabids</taxon>
        <taxon>Malpighiales</taxon>
        <taxon>Rhizophoraceae</taxon>
        <taxon>Rhizophora</taxon>
    </lineage>
</organism>
<evidence type="ECO:0000313" key="1">
    <source>
        <dbReference type="EMBL" id="MBW84800.1"/>
    </source>
</evidence>
<dbReference type="EMBL" id="GGEC01004317">
    <property type="protein sequence ID" value="MBW84800.1"/>
    <property type="molecule type" value="Transcribed_RNA"/>
</dbReference>
<name>A0A2P2IUB5_RHIMU</name>
<protein>
    <submittedName>
        <fullName evidence="1">Uncharacterized protein</fullName>
    </submittedName>
</protein>